<dbReference type="Proteomes" id="UP000291562">
    <property type="component" value="Chromosome"/>
</dbReference>
<name>A0A411HQA6_9GAMM</name>
<organism evidence="2 3">
    <name type="scientific">Pseudolysobacter antarcticus</name>
    <dbReference type="NCBI Taxonomy" id="2511995"/>
    <lineage>
        <taxon>Bacteria</taxon>
        <taxon>Pseudomonadati</taxon>
        <taxon>Pseudomonadota</taxon>
        <taxon>Gammaproteobacteria</taxon>
        <taxon>Lysobacterales</taxon>
        <taxon>Rhodanobacteraceae</taxon>
        <taxon>Pseudolysobacter</taxon>
    </lineage>
</organism>
<keyword evidence="3" id="KW-1185">Reference proteome</keyword>
<feature type="domain" description="AB hydrolase-1" evidence="1">
    <location>
        <begin position="14"/>
        <end position="162"/>
    </location>
</feature>
<evidence type="ECO:0000313" key="2">
    <source>
        <dbReference type="EMBL" id="QBB72663.1"/>
    </source>
</evidence>
<proteinExistence type="predicted"/>
<protein>
    <recommendedName>
        <fullName evidence="1">AB hydrolase-1 domain-containing protein</fullName>
    </recommendedName>
</protein>
<dbReference type="InterPro" id="IPR029058">
    <property type="entry name" value="AB_hydrolase_fold"/>
</dbReference>
<dbReference type="OrthoDB" id="8564128at2"/>
<reference evidence="2 3" key="1">
    <citation type="submission" date="2019-01" db="EMBL/GenBank/DDBJ databases">
        <title>Pseudolysobacter antarctica gen. nov., sp. nov., isolated from Fildes Peninsula, Antarctica.</title>
        <authorList>
            <person name="Wei Z."/>
            <person name="Peng F."/>
        </authorList>
    </citation>
    <scope>NUCLEOTIDE SEQUENCE [LARGE SCALE GENOMIC DNA]</scope>
    <source>
        <strain evidence="2 3">AQ6-296</strain>
    </source>
</reference>
<gene>
    <name evidence="2" type="ORF">ELE36_11025</name>
</gene>
<dbReference type="Gene3D" id="3.40.50.1820">
    <property type="entry name" value="alpha/beta hydrolase"/>
    <property type="match status" value="1"/>
</dbReference>
<dbReference type="AlphaFoldDB" id="A0A411HQA6"/>
<accession>A0A411HQA6</accession>
<dbReference type="InterPro" id="IPR000073">
    <property type="entry name" value="AB_hydrolase_1"/>
</dbReference>
<evidence type="ECO:0000259" key="1">
    <source>
        <dbReference type="Pfam" id="PF12697"/>
    </source>
</evidence>
<dbReference type="SUPFAM" id="SSF53474">
    <property type="entry name" value="alpha/beta-Hydrolases"/>
    <property type="match status" value="1"/>
</dbReference>
<dbReference type="EMBL" id="CP035704">
    <property type="protein sequence ID" value="QBB72663.1"/>
    <property type="molecule type" value="Genomic_DNA"/>
</dbReference>
<evidence type="ECO:0000313" key="3">
    <source>
        <dbReference type="Proteomes" id="UP000291562"/>
    </source>
</evidence>
<sequence length="206" mass="22368">MTPTNCSSETAQWFLGQGYAVMFVLRLGYGATGGPWTETFGTCDDADYYHAGLETARQIRAMVAYAPKIEDIDASDIIVVGHSAGGWGTLAFNSMPHPTVGTVINMAAGRGGYQGAPNVTCQPERLVEAARRYGETATAPMLWIYARNDHFFGPSLAQEMYDAYTAGDDEVQFEHVGSFGEDGHQLFFARGGSRIWGPLIETYLGD</sequence>
<dbReference type="KEGG" id="xbc:ELE36_11025"/>
<dbReference type="Pfam" id="PF12697">
    <property type="entry name" value="Abhydrolase_6"/>
    <property type="match status" value="1"/>
</dbReference>